<gene>
    <name evidence="2" type="ORF">J7302_23970</name>
</gene>
<feature type="domain" description="Imm33-like" evidence="1">
    <location>
        <begin position="8"/>
        <end position="108"/>
    </location>
</feature>
<name>A0ABS5XN89_9GAMM</name>
<reference evidence="2 3" key="1">
    <citation type="submission" date="2021-04" db="EMBL/GenBank/DDBJ databases">
        <title>Pseudomonas boanensis sp. nov., a bacterium isolated from river water used for household purposes in Boane District, Mozambique.</title>
        <authorList>
            <person name="Nicklasson M."/>
            <person name="Martin-Rodriguez A.J."/>
            <person name="Thorell K."/>
            <person name="Neves L."/>
            <person name="Mussagy A."/>
            <person name="Rydberg H.A."/>
            <person name="Hernroth B."/>
            <person name="Svensson-Stadler L."/>
            <person name="Sjoling A."/>
        </authorList>
    </citation>
    <scope>NUCLEOTIDE SEQUENCE [LARGE SCALE GENOMIC DNA]</scope>
    <source>
        <strain evidence="2 3">DB1</strain>
    </source>
</reference>
<protein>
    <recommendedName>
        <fullName evidence="1">Imm33-like domain-containing protein</fullName>
    </recommendedName>
</protein>
<evidence type="ECO:0000259" key="1">
    <source>
        <dbReference type="Pfam" id="PF24719"/>
    </source>
</evidence>
<accession>A0ABS5XN89</accession>
<dbReference type="Pfam" id="PF24719">
    <property type="entry name" value="Imm33-like"/>
    <property type="match status" value="1"/>
</dbReference>
<proteinExistence type="predicted"/>
<evidence type="ECO:0000313" key="3">
    <source>
        <dbReference type="Proteomes" id="UP001519667"/>
    </source>
</evidence>
<sequence length="114" mass="12609">MEAQPTQEQLAICQRFSAEMLAPALTEKLGIALSTLHQLPFTAVRHLAVNGTCGWYIWGGEYCTGPEFFQALHVAHISEHCPQIQPYLALAPGWGVVLAPGYEDVWFDQALLVE</sequence>
<comment type="caution">
    <text evidence="2">The sequence shown here is derived from an EMBL/GenBank/DDBJ whole genome shotgun (WGS) entry which is preliminary data.</text>
</comment>
<dbReference type="InterPro" id="IPR056509">
    <property type="entry name" value="Imm33-like"/>
</dbReference>
<dbReference type="EMBL" id="JAGTIS010000021">
    <property type="protein sequence ID" value="MBT8769167.1"/>
    <property type="molecule type" value="Genomic_DNA"/>
</dbReference>
<keyword evidence="3" id="KW-1185">Reference proteome</keyword>
<dbReference type="RefSeq" id="WP_215380676.1">
    <property type="nucleotide sequence ID" value="NZ_JAGTIS010000021.1"/>
</dbReference>
<dbReference type="Proteomes" id="UP001519667">
    <property type="component" value="Unassembled WGS sequence"/>
</dbReference>
<organism evidence="2 3">
    <name type="scientific">Metapseudomonas boanensis</name>
    <dbReference type="NCBI Taxonomy" id="2822138"/>
    <lineage>
        <taxon>Bacteria</taxon>
        <taxon>Pseudomonadati</taxon>
        <taxon>Pseudomonadota</taxon>
        <taxon>Gammaproteobacteria</taxon>
        <taxon>Pseudomonadales</taxon>
        <taxon>Pseudomonadaceae</taxon>
        <taxon>Metapseudomonas</taxon>
    </lineage>
</organism>
<evidence type="ECO:0000313" key="2">
    <source>
        <dbReference type="EMBL" id="MBT8769167.1"/>
    </source>
</evidence>